<reference evidence="2 3" key="1">
    <citation type="submission" date="2014-04" db="EMBL/GenBank/DDBJ databases">
        <authorList>
            <consortium name="DOE Joint Genome Institute"/>
            <person name="Kuo A."/>
            <person name="Kohler A."/>
            <person name="Costa M.D."/>
            <person name="Nagy L.G."/>
            <person name="Floudas D."/>
            <person name="Copeland A."/>
            <person name="Barry K.W."/>
            <person name="Cichocki N."/>
            <person name="Veneault-Fourrey C."/>
            <person name="LaButti K."/>
            <person name="Lindquist E.A."/>
            <person name="Lipzen A."/>
            <person name="Lundell T."/>
            <person name="Morin E."/>
            <person name="Murat C."/>
            <person name="Sun H."/>
            <person name="Tunlid A."/>
            <person name="Henrissat B."/>
            <person name="Grigoriev I.V."/>
            <person name="Hibbett D.S."/>
            <person name="Martin F."/>
            <person name="Nordberg H.P."/>
            <person name="Cantor M.N."/>
            <person name="Hua S.X."/>
        </authorList>
    </citation>
    <scope>NUCLEOTIDE SEQUENCE [LARGE SCALE GENOMIC DNA]</scope>
    <source>
        <strain evidence="2 3">441</strain>
    </source>
</reference>
<gene>
    <name evidence="2" type="ORF">PISMIDRAFT_172912</name>
    <name evidence="1" type="ORF">PISMIDRAFT_467444</name>
</gene>
<keyword evidence="3" id="KW-1185">Reference proteome</keyword>
<accession>A0A0C9YYA4</accession>
<evidence type="ECO:0000313" key="2">
    <source>
        <dbReference type="EMBL" id="KIK18884.1"/>
    </source>
</evidence>
<name>A0A0C9YYA4_9AGAM</name>
<dbReference type="AlphaFoldDB" id="A0A0C9YYA4"/>
<reference evidence="3" key="2">
    <citation type="submission" date="2015-01" db="EMBL/GenBank/DDBJ databases">
        <title>Evolutionary Origins and Diversification of the Mycorrhizal Mutualists.</title>
        <authorList>
            <consortium name="DOE Joint Genome Institute"/>
            <consortium name="Mycorrhizal Genomics Consortium"/>
            <person name="Kohler A."/>
            <person name="Kuo A."/>
            <person name="Nagy L.G."/>
            <person name="Floudas D."/>
            <person name="Copeland A."/>
            <person name="Barry K.W."/>
            <person name="Cichocki N."/>
            <person name="Veneault-Fourrey C."/>
            <person name="LaButti K."/>
            <person name="Lindquist E.A."/>
            <person name="Lipzen A."/>
            <person name="Lundell T."/>
            <person name="Morin E."/>
            <person name="Murat C."/>
            <person name="Riley R."/>
            <person name="Ohm R."/>
            <person name="Sun H."/>
            <person name="Tunlid A."/>
            <person name="Henrissat B."/>
            <person name="Grigoriev I.V."/>
            <person name="Hibbett D.S."/>
            <person name="Martin F."/>
        </authorList>
    </citation>
    <scope>NUCLEOTIDE SEQUENCE [LARGE SCALE GENOMIC DNA]</scope>
    <source>
        <strain evidence="3">441</strain>
    </source>
</reference>
<evidence type="ECO:0000313" key="3">
    <source>
        <dbReference type="Proteomes" id="UP000054018"/>
    </source>
</evidence>
<proteinExistence type="predicted"/>
<dbReference type="HOGENOM" id="CLU_2264770_0_0_1"/>
<dbReference type="EMBL" id="KN834129">
    <property type="protein sequence ID" value="KIK12014.1"/>
    <property type="molecule type" value="Genomic_DNA"/>
</dbReference>
<dbReference type="EMBL" id="KN833795">
    <property type="protein sequence ID" value="KIK18884.1"/>
    <property type="molecule type" value="Genomic_DNA"/>
</dbReference>
<sequence length="103" mass="11609">MCPLSTQLHYVFCSQRPSATRNPQMCRELAAIVRRRDFIAATKHRNFSVPRALLCRASPSDRPCMSSLLGPPHVLRDLAPLSLLCGRDWRAGLCRMLSAVRCE</sequence>
<dbReference type="Proteomes" id="UP000054018">
    <property type="component" value="Unassembled WGS sequence"/>
</dbReference>
<organism evidence="2 3">
    <name type="scientific">Pisolithus microcarpus 441</name>
    <dbReference type="NCBI Taxonomy" id="765257"/>
    <lineage>
        <taxon>Eukaryota</taxon>
        <taxon>Fungi</taxon>
        <taxon>Dikarya</taxon>
        <taxon>Basidiomycota</taxon>
        <taxon>Agaricomycotina</taxon>
        <taxon>Agaricomycetes</taxon>
        <taxon>Agaricomycetidae</taxon>
        <taxon>Boletales</taxon>
        <taxon>Sclerodermatineae</taxon>
        <taxon>Pisolithaceae</taxon>
        <taxon>Pisolithus</taxon>
    </lineage>
</organism>
<protein>
    <submittedName>
        <fullName evidence="2">Uncharacterized protein</fullName>
    </submittedName>
</protein>
<reference evidence="2" key="3">
    <citation type="submission" date="2015-02" db="EMBL/GenBank/DDBJ databases">
        <title>Evolutionary Origins and Diversification of the Mycorrhizal Mutualists.</title>
        <authorList>
            <consortium name="DOE Joint Genome Institute"/>
            <consortium name="Mycorrhizal Genomics Consortium"/>
            <person name="Kohler A."/>
            <person name="Kuo A."/>
            <person name="Nagy L.G."/>
            <person name="Floudas D."/>
            <person name="Copeland A."/>
            <person name="Barry K.W."/>
            <person name="Cichocki N."/>
            <person name="Veneault-Fourrey C."/>
            <person name="LaButti K."/>
            <person name="Lindquist E.A."/>
            <person name="Lipzen A."/>
            <person name="Lundell T."/>
            <person name="Morin E."/>
            <person name="Murat C."/>
            <person name="Riley R."/>
            <person name="Ohm R."/>
            <person name="Sun H."/>
            <person name="Tunlid A."/>
            <person name="Henrissat B."/>
            <person name="Grigoriev I.V."/>
            <person name="Hibbett D.S."/>
            <person name="Martin F."/>
        </authorList>
    </citation>
    <scope>NUCLEOTIDE SEQUENCE</scope>
    <source>
        <strain evidence="2 3">441</strain>
    </source>
</reference>
<evidence type="ECO:0000313" key="1">
    <source>
        <dbReference type="EMBL" id="KIK12014.1"/>
    </source>
</evidence>